<evidence type="ECO:0000259" key="3">
    <source>
        <dbReference type="PROSITE" id="PS50089"/>
    </source>
</evidence>
<keyword evidence="5" id="KW-1185">Reference proteome</keyword>
<dbReference type="PANTHER" id="PTHR22938">
    <property type="entry name" value="ZINC FINGER PROTEIN 598"/>
    <property type="match status" value="1"/>
</dbReference>
<keyword evidence="1" id="KW-0479">Metal-binding</keyword>
<organism evidence="4 5">
    <name type="scientific">Septoria linicola</name>
    <dbReference type="NCBI Taxonomy" id="215465"/>
    <lineage>
        <taxon>Eukaryota</taxon>
        <taxon>Fungi</taxon>
        <taxon>Dikarya</taxon>
        <taxon>Ascomycota</taxon>
        <taxon>Pezizomycotina</taxon>
        <taxon>Dothideomycetes</taxon>
        <taxon>Dothideomycetidae</taxon>
        <taxon>Mycosphaerellales</taxon>
        <taxon>Mycosphaerellaceae</taxon>
        <taxon>Septoria</taxon>
    </lineage>
</organism>
<dbReference type="AlphaFoldDB" id="A0A9Q9AX44"/>
<sequence>MYGSLWAANSALEQAWANSQLASCQMRVVAAPLEPATVTGTSESDVPHIDHSSAQGDGEHESGIALEYELADSTAPADARRSILYDGTQARTGTQGVRVAGFNGNAHSLMALQTFDPDHVDNGGTHNKFMVCDHCMSHGLPCNEASVCDQCRLYDQPCVHRWCRTSPETKADCENNKCRYAHQDTVIARGTEPRWIVLAGKLPGRWSNTRIASRTYLEYPETRSGAQLHIDLDRKQGTAVQELRCKISNGEGALHKLSFDCSCATMVAGLGVESRPGVCVGSLLEEQPEVCRMTGTLAYLNDFMPGATIEHDSSDDESSDSGSSESTSTSTSEIGYDENDEAGAHCRQCGKCDDYYSVAPCNHRMCIECCIRLRGMEEDQDCPQCGRYAKYVVFTHDARKRFAEYDMDSITECTTEALGILFENAVVRKDTLWMFSQLQL</sequence>
<dbReference type="GO" id="GO:0043022">
    <property type="term" value="F:ribosome binding"/>
    <property type="evidence" value="ECO:0007669"/>
    <property type="project" value="TreeGrafter"/>
</dbReference>
<dbReference type="GO" id="GO:0008270">
    <property type="term" value="F:zinc ion binding"/>
    <property type="evidence" value="ECO:0007669"/>
    <property type="project" value="UniProtKB-KW"/>
</dbReference>
<dbReference type="InterPro" id="IPR044288">
    <property type="entry name" value="ZNF598/HEL2"/>
</dbReference>
<dbReference type="GO" id="GO:0072344">
    <property type="term" value="P:rescue of stalled ribosome"/>
    <property type="evidence" value="ECO:0007669"/>
    <property type="project" value="InterPro"/>
</dbReference>
<dbReference type="GO" id="GO:0061630">
    <property type="term" value="F:ubiquitin protein ligase activity"/>
    <property type="evidence" value="ECO:0007669"/>
    <property type="project" value="InterPro"/>
</dbReference>
<keyword evidence="1" id="KW-0862">Zinc</keyword>
<feature type="compositionally biased region" description="Basic and acidic residues" evidence="2">
    <location>
        <begin position="45"/>
        <end position="60"/>
    </location>
</feature>
<evidence type="ECO:0000313" key="4">
    <source>
        <dbReference type="EMBL" id="USW54100.1"/>
    </source>
</evidence>
<proteinExistence type="predicted"/>
<evidence type="ECO:0000256" key="1">
    <source>
        <dbReference type="PROSITE-ProRule" id="PRU00175"/>
    </source>
</evidence>
<gene>
    <name evidence="4" type="ORF">Slin15195_G074190</name>
</gene>
<feature type="compositionally biased region" description="Low complexity" evidence="2">
    <location>
        <begin position="320"/>
        <end position="333"/>
    </location>
</feature>
<dbReference type="Proteomes" id="UP001056384">
    <property type="component" value="Chromosome 6"/>
</dbReference>
<reference evidence="4" key="1">
    <citation type="submission" date="2022-06" db="EMBL/GenBank/DDBJ databases">
        <title>Complete genome sequences of two strains of the flax pathogen Septoria linicola.</title>
        <authorList>
            <person name="Lapalu N."/>
            <person name="Simon A."/>
            <person name="Demenou B."/>
            <person name="Paumier D."/>
            <person name="Guillot M.-P."/>
            <person name="Gout L."/>
            <person name="Valade R."/>
        </authorList>
    </citation>
    <scope>NUCLEOTIDE SEQUENCE</scope>
    <source>
        <strain evidence="4">SE15195</strain>
    </source>
</reference>
<dbReference type="EMBL" id="CP099423">
    <property type="protein sequence ID" value="USW54100.1"/>
    <property type="molecule type" value="Genomic_DNA"/>
</dbReference>
<name>A0A9Q9AX44_9PEZI</name>
<dbReference type="PROSITE" id="PS50089">
    <property type="entry name" value="ZF_RING_2"/>
    <property type="match status" value="1"/>
</dbReference>
<feature type="region of interest" description="Disordered" evidence="2">
    <location>
        <begin position="308"/>
        <end position="336"/>
    </location>
</feature>
<keyword evidence="1" id="KW-0863">Zinc-finger</keyword>
<feature type="region of interest" description="Disordered" evidence="2">
    <location>
        <begin position="38"/>
        <end position="60"/>
    </location>
</feature>
<evidence type="ECO:0000313" key="5">
    <source>
        <dbReference type="Proteomes" id="UP001056384"/>
    </source>
</evidence>
<dbReference type="GO" id="GO:0016567">
    <property type="term" value="P:protein ubiquitination"/>
    <property type="evidence" value="ECO:0007669"/>
    <property type="project" value="TreeGrafter"/>
</dbReference>
<feature type="domain" description="RING-type" evidence="3">
    <location>
        <begin position="346"/>
        <end position="385"/>
    </location>
</feature>
<evidence type="ECO:0000256" key="2">
    <source>
        <dbReference type="SAM" id="MobiDB-lite"/>
    </source>
</evidence>
<dbReference type="PANTHER" id="PTHR22938:SF0">
    <property type="entry name" value="E3 UBIQUITIN-PROTEIN LIGASE ZNF598"/>
    <property type="match status" value="1"/>
</dbReference>
<accession>A0A9Q9AX44</accession>
<protein>
    <recommendedName>
        <fullName evidence="3">RING-type domain-containing protein</fullName>
    </recommendedName>
</protein>
<dbReference type="InterPro" id="IPR001841">
    <property type="entry name" value="Znf_RING"/>
</dbReference>